<dbReference type="HOGENOM" id="CLU_042344_0_1_6"/>
<dbReference type="InterPro" id="IPR029036">
    <property type="entry name" value="P5CR_dimer"/>
</dbReference>
<dbReference type="UniPathway" id="UPA00098">
    <property type="reaction ID" value="UER00361"/>
</dbReference>
<gene>
    <name evidence="10" type="primary">proC</name>
    <name evidence="15" type="ordered locus">Ping_3041</name>
</gene>
<evidence type="ECO:0000256" key="6">
    <source>
        <dbReference type="ARBA" id="ARBA00022857"/>
    </source>
</evidence>
<keyword evidence="3 10" id="KW-0963">Cytoplasm</keyword>
<dbReference type="RefSeq" id="WP_011771297.1">
    <property type="nucleotide sequence ID" value="NC_008709.1"/>
</dbReference>
<dbReference type="PIRSF" id="PIRSF000193">
    <property type="entry name" value="Pyrrol-5-carb_rd"/>
    <property type="match status" value="1"/>
</dbReference>
<evidence type="ECO:0000256" key="1">
    <source>
        <dbReference type="ARBA" id="ARBA00005205"/>
    </source>
</evidence>
<dbReference type="EC" id="1.5.1.2" evidence="10 11"/>
<keyword evidence="4 10" id="KW-0028">Amino-acid biosynthesis</keyword>
<accession>A1SZ28</accession>
<dbReference type="eggNOG" id="COG0345">
    <property type="taxonomic scope" value="Bacteria"/>
</dbReference>
<comment type="similarity">
    <text evidence="2 10">Belongs to the pyrroline-5-carboxylate reductase family.</text>
</comment>
<feature type="binding site" evidence="12">
    <location>
        <begin position="9"/>
        <end position="14"/>
    </location>
    <ligand>
        <name>NADP(+)</name>
        <dbReference type="ChEBI" id="CHEBI:58349"/>
    </ligand>
</feature>
<dbReference type="KEGG" id="pin:Ping_3041"/>
<dbReference type="InterPro" id="IPR028939">
    <property type="entry name" value="P5C_Rdtase_cat_N"/>
</dbReference>
<dbReference type="PANTHER" id="PTHR11645:SF0">
    <property type="entry name" value="PYRROLINE-5-CARBOXYLATE REDUCTASE 3"/>
    <property type="match status" value="1"/>
</dbReference>
<keyword evidence="16" id="KW-1185">Reference proteome</keyword>
<dbReference type="SUPFAM" id="SSF51735">
    <property type="entry name" value="NAD(P)-binding Rossmann-fold domains"/>
    <property type="match status" value="1"/>
</dbReference>
<dbReference type="EMBL" id="CP000510">
    <property type="protein sequence ID" value="ABM04743.1"/>
    <property type="molecule type" value="Genomic_DNA"/>
</dbReference>
<evidence type="ECO:0000256" key="9">
    <source>
        <dbReference type="ARBA" id="ARBA00052690"/>
    </source>
</evidence>
<dbReference type="HAMAP" id="MF_01925">
    <property type="entry name" value="P5C_reductase"/>
    <property type="match status" value="1"/>
</dbReference>
<dbReference type="InterPro" id="IPR008927">
    <property type="entry name" value="6-PGluconate_DH-like_C_sf"/>
</dbReference>
<keyword evidence="6 10" id="KW-0521">NADP</keyword>
<evidence type="ECO:0000256" key="2">
    <source>
        <dbReference type="ARBA" id="ARBA00005525"/>
    </source>
</evidence>
<evidence type="ECO:0000256" key="12">
    <source>
        <dbReference type="PIRSR" id="PIRSR000193-1"/>
    </source>
</evidence>
<dbReference type="Gene3D" id="3.40.50.720">
    <property type="entry name" value="NAD(P)-binding Rossmann-like Domain"/>
    <property type="match status" value="1"/>
</dbReference>
<dbReference type="InterPro" id="IPR000304">
    <property type="entry name" value="Pyrroline-COOH_reductase"/>
</dbReference>
<evidence type="ECO:0000256" key="5">
    <source>
        <dbReference type="ARBA" id="ARBA00022650"/>
    </source>
</evidence>
<evidence type="ECO:0000259" key="14">
    <source>
        <dbReference type="Pfam" id="PF14748"/>
    </source>
</evidence>
<proteinExistence type="inferred from homology"/>
<dbReference type="FunFam" id="1.10.3730.10:FF:000001">
    <property type="entry name" value="Pyrroline-5-carboxylate reductase"/>
    <property type="match status" value="1"/>
</dbReference>
<keyword evidence="7 10" id="KW-0560">Oxidoreductase</keyword>
<feature type="domain" description="Pyrroline-5-carboxylate reductase dimerisation" evidence="14">
    <location>
        <begin position="165"/>
        <end position="270"/>
    </location>
</feature>
<evidence type="ECO:0000256" key="3">
    <source>
        <dbReference type="ARBA" id="ARBA00022490"/>
    </source>
</evidence>
<dbReference type="Proteomes" id="UP000000639">
    <property type="component" value="Chromosome"/>
</dbReference>
<dbReference type="InterPro" id="IPR036291">
    <property type="entry name" value="NAD(P)-bd_dom_sf"/>
</dbReference>
<dbReference type="GO" id="GO:0005737">
    <property type="term" value="C:cytoplasm"/>
    <property type="evidence" value="ECO:0007669"/>
    <property type="project" value="UniProtKB-SubCell"/>
</dbReference>
<dbReference type="SUPFAM" id="SSF48179">
    <property type="entry name" value="6-phosphogluconate dehydrogenase C-terminal domain-like"/>
    <property type="match status" value="1"/>
</dbReference>
<dbReference type="OrthoDB" id="9805754at2"/>
<dbReference type="Gene3D" id="1.10.3730.10">
    <property type="entry name" value="ProC C-terminal domain-like"/>
    <property type="match status" value="1"/>
</dbReference>
<dbReference type="STRING" id="357804.Ping_3041"/>
<dbReference type="GO" id="GO:0055129">
    <property type="term" value="P:L-proline biosynthetic process"/>
    <property type="evidence" value="ECO:0007669"/>
    <property type="project" value="UniProtKB-UniRule"/>
</dbReference>
<protein>
    <recommendedName>
        <fullName evidence="10 11">Pyrroline-5-carboxylate reductase</fullName>
        <shortName evidence="10">P5C reductase</shortName>
        <shortName evidence="10">P5CR</shortName>
        <ecNumber evidence="10 11">1.5.1.2</ecNumber>
    </recommendedName>
    <alternativeName>
        <fullName evidence="10">PCA reductase</fullName>
    </alternativeName>
</protein>
<feature type="binding site" evidence="12">
    <location>
        <position position="57"/>
    </location>
    <ligand>
        <name>NADPH</name>
        <dbReference type="ChEBI" id="CHEBI:57783"/>
    </ligand>
</feature>
<dbReference type="PANTHER" id="PTHR11645">
    <property type="entry name" value="PYRROLINE-5-CARBOXYLATE REDUCTASE"/>
    <property type="match status" value="1"/>
</dbReference>
<evidence type="ECO:0000313" key="15">
    <source>
        <dbReference type="EMBL" id="ABM04743.1"/>
    </source>
</evidence>
<comment type="catalytic activity">
    <reaction evidence="9 10">
        <text>L-proline + NADP(+) = (S)-1-pyrroline-5-carboxylate + NADPH + 2 H(+)</text>
        <dbReference type="Rhea" id="RHEA:14109"/>
        <dbReference type="ChEBI" id="CHEBI:15378"/>
        <dbReference type="ChEBI" id="CHEBI:17388"/>
        <dbReference type="ChEBI" id="CHEBI:57783"/>
        <dbReference type="ChEBI" id="CHEBI:58349"/>
        <dbReference type="ChEBI" id="CHEBI:60039"/>
        <dbReference type="EC" id="1.5.1.2"/>
    </reaction>
</comment>
<evidence type="ECO:0000256" key="8">
    <source>
        <dbReference type="ARBA" id="ARBA00050547"/>
    </source>
</evidence>
<comment type="function">
    <text evidence="10">Catalyzes the reduction of 1-pyrroline-5-carboxylate (PCA) to L-proline.</text>
</comment>
<evidence type="ECO:0000256" key="11">
    <source>
        <dbReference type="NCBIfam" id="TIGR00112"/>
    </source>
</evidence>
<comment type="subcellular location">
    <subcellularLocation>
        <location evidence="10">Cytoplasm</location>
    </subcellularLocation>
</comment>
<evidence type="ECO:0000313" key="16">
    <source>
        <dbReference type="Proteomes" id="UP000000639"/>
    </source>
</evidence>
<reference evidence="15 16" key="1">
    <citation type="submission" date="2007-01" db="EMBL/GenBank/DDBJ databases">
        <title>Complete sequence of Psychromonas ingrahamii 37.</title>
        <authorList>
            <consortium name="US DOE Joint Genome Institute"/>
            <person name="Copeland A."/>
            <person name="Lucas S."/>
            <person name="Lapidus A."/>
            <person name="Barry K."/>
            <person name="Detter J.C."/>
            <person name="Glavina del Rio T."/>
            <person name="Hammon N."/>
            <person name="Israni S."/>
            <person name="Dalin E."/>
            <person name="Tice H."/>
            <person name="Pitluck S."/>
            <person name="Thompson L.S."/>
            <person name="Brettin T."/>
            <person name="Bruce D."/>
            <person name="Han C."/>
            <person name="Tapia R."/>
            <person name="Schmutz J."/>
            <person name="Larimer F."/>
            <person name="Land M."/>
            <person name="Hauser L."/>
            <person name="Kyrpides N."/>
            <person name="Ivanova N."/>
            <person name="Staley J."/>
            <person name="Richardson P."/>
        </authorList>
    </citation>
    <scope>NUCLEOTIDE SEQUENCE [LARGE SCALE GENOMIC DNA]</scope>
    <source>
        <strain evidence="15 16">37</strain>
    </source>
</reference>
<comment type="catalytic activity">
    <reaction evidence="8 10">
        <text>L-proline + NAD(+) = (S)-1-pyrroline-5-carboxylate + NADH + 2 H(+)</text>
        <dbReference type="Rhea" id="RHEA:14105"/>
        <dbReference type="ChEBI" id="CHEBI:15378"/>
        <dbReference type="ChEBI" id="CHEBI:17388"/>
        <dbReference type="ChEBI" id="CHEBI:57540"/>
        <dbReference type="ChEBI" id="CHEBI:57945"/>
        <dbReference type="ChEBI" id="CHEBI:60039"/>
        <dbReference type="EC" id="1.5.1.2"/>
    </reaction>
</comment>
<dbReference type="NCBIfam" id="TIGR00112">
    <property type="entry name" value="proC"/>
    <property type="match status" value="1"/>
</dbReference>
<evidence type="ECO:0000259" key="13">
    <source>
        <dbReference type="Pfam" id="PF03807"/>
    </source>
</evidence>
<evidence type="ECO:0000256" key="7">
    <source>
        <dbReference type="ARBA" id="ARBA00023002"/>
    </source>
</evidence>
<dbReference type="AlphaFoldDB" id="A1SZ28"/>
<name>A1SZ28_PSYIN</name>
<dbReference type="FunFam" id="3.40.50.720:FF:000105">
    <property type="entry name" value="Pyrroline-5-carboxylate reductase"/>
    <property type="match status" value="1"/>
</dbReference>
<dbReference type="Pfam" id="PF14748">
    <property type="entry name" value="P5CR_dimer"/>
    <property type="match status" value="1"/>
</dbReference>
<dbReference type="GO" id="GO:0004735">
    <property type="term" value="F:pyrroline-5-carboxylate reductase activity"/>
    <property type="evidence" value="ECO:0007669"/>
    <property type="project" value="UniProtKB-UniRule"/>
</dbReference>
<evidence type="ECO:0000256" key="4">
    <source>
        <dbReference type="ARBA" id="ARBA00022605"/>
    </source>
</evidence>
<dbReference type="Pfam" id="PF03807">
    <property type="entry name" value="F420_oxidored"/>
    <property type="match status" value="1"/>
</dbReference>
<comment type="pathway">
    <text evidence="1 10">Amino-acid biosynthesis; L-proline biosynthesis; L-proline from L-glutamate 5-semialdehyde: step 1/1.</text>
</comment>
<feature type="domain" description="Pyrroline-5-carboxylate reductase catalytic N-terminal" evidence="13">
    <location>
        <begin position="5"/>
        <end position="101"/>
    </location>
</feature>
<keyword evidence="5 10" id="KW-0641">Proline biosynthesis</keyword>
<evidence type="ECO:0000256" key="10">
    <source>
        <dbReference type="HAMAP-Rule" id="MF_01925"/>
    </source>
</evidence>
<sequence>MLHKKITFIGAGNMAGSIISGLAKSGYPADLICACAPSANNTQKLADQFSIQASQDNVTAVDWAEVIVLGVKPQMMADVCQAMVDQGADFSNKLVISIAAGISVQRLQSLLGEKAQIIRTMPNTPSLLQKGMTGLFASEQVSEEYKTFAGDLMSAVGETVWVKEESMINSVIAASGSSPAYFFLFMEAMQTKAIEMGFDPEQARLLVSQAALGSIEMVKQNPDISIGKLRENVTSKEGSTAKALDTFNELQLTEIVAKAMQAASDRGEEMEKLF</sequence>
<organism evidence="15 16">
    <name type="scientific">Psychromonas ingrahamii (strain DSM 17664 / CCUG 51855 / 37)</name>
    <dbReference type="NCBI Taxonomy" id="357804"/>
    <lineage>
        <taxon>Bacteria</taxon>
        <taxon>Pseudomonadati</taxon>
        <taxon>Pseudomonadota</taxon>
        <taxon>Gammaproteobacteria</taxon>
        <taxon>Alteromonadales</taxon>
        <taxon>Psychromonadaceae</taxon>
        <taxon>Psychromonas</taxon>
    </lineage>
</organism>